<evidence type="ECO:0000256" key="10">
    <source>
        <dbReference type="ARBA" id="ARBA00047937"/>
    </source>
</evidence>
<dbReference type="Proteomes" id="UP000242869">
    <property type="component" value="Unassembled WGS sequence"/>
</dbReference>
<evidence type="ECO:0000256" key="11">
    <source>
        <dbReference type="HAMAP-Rule" id="MF_00255"/>
    </source>
</evidence>
<evidence type="ECO:0000313" key="14">
    <source>
        <dbReference type="Proteomes" id="UP000242869"/>
    </source>
</evidence>
<dbReference type="RefSeq" id="WP_091190575.1">
    <property type="nucleotide sequence ID" value="NZ_FOVE01000002.1"/>
</dbReference>
<dbReference type="GO" id="GO:0006426">
    <property type="term" value="P:glycyl-tRNA aminoacylation"/>
    <property type="evidence" value="ECO:0007669"/>
    <property type="project" value="UniProtKB-UniRule"/>
</dbReference>
<dbReference type="OrthoDB" id="9775440at2"/>
<dbReference type="EMBL" id="FOVE01000002">
    <property type="protein sequence ID" value="SFN05589.1"/>
    <property type="molecule type" value="Genomic_DNA"/>
</dbReference>
<accession>A0A1I4VXA8</accession>
<dbReference type="GO" id="GO:0005524">
    <property type="term" value="F:ATP binding"/>
    <property type="evidence" value="ECO:0007669"/>
    <property type="project" value="UniProtKB-UniRule"/>
</dbReference>
<evidence type="ECO:0000256" key="6">
    <source>
        <dbReference type="ARBA" id="ARBA00022741"/>
    </source>
</evidence>
<evidence type="ECO:0000256" key="4">
    <source>
        <dbReference type="ARBA" id="ARBA00022490"/>
    </source>
</evidence>
<dbReference type="AlphaFoldDB" id="A0A1I4VXA8"/>
<sequence>MSQTLLIELLTEELPPKALSRLGASFAGTVFEELAKLGFVAKEAEYATHASPRRLAVSIPGVLAVQPDQQVEKKGPAVAAGFKDGQPTPALLGFARSVGLATDQLDQLEKASDGKQEVFLFRSVKQGQPLAGVLSGIIEAALKKLPAPKMMRWGDRDGQFIRPVHRLTVLHGADVIPAKVLHLESGRTTLGHRFLSQGEITLANADEYAGKLYEQGRVVANFAARRHQIEEALAAAAAAQGAHIAPSEGLLDEVTALVEWPVVYVGEFSADFLKVPQECLILSMQQHQKYFPLLDANGKLLPRFLVVSNLETADPSHIIQGNARVLRARLSDAKFFFEQDQKTPLEGRVAKLGSVVYHNKIGSQMERVQRLQKLAGEIGPALGAERKIAERAAFLAKADLLTDMVGEFPELQGIMGMYYARIDGEDEQVAAAIEGHYHPRFAGDSLPVGPVATAVALADKLESIVGIYGIGLIPTGDKDPFALRRAALGVLRMLLNLPLDLHSLLMATAATFPAGVIAEGTVEGVYEFMLERLKNLLAAEHPLADIDAVLALKPTRFDDVAARLSAVAAFKALPEAAALAAANKRIRNILKKVEGKIPALNPALFAEAAETALHAEFAKLAPGVEAQLKAGDFTGALKTLAALKTPVDAFFDGVMVMADDLAVRGNRLALLNALAELMNRVAELSLLAE</sequence>
<keyword evidence="8 11" id="KW-0648">Protein biosynthesis</keyword>
<evidence type="ECO:0000256" key="2">
    <source>
        <dbReference type="ARBA" id="ARBA00008226"/>
    </source>
</evidence>
<evidence type="ECO:0000259" key="12">
    <source>
        <dbReference type="Pfam" id="PF05746"/>
    </source>
</evidence>
<evidence type="ECO:0000256" key="3">
    <source>
        <dbReference type="ARBA" id="ARBA00011209"/>
    </source>
</evidence>
<evidence type="ECO:0000256" key="1">
    <source>
        <dbReference type="ARBA" id="ARBA00004496"/>
    </source>
</evidence>
<dbReference type="Pfam" id="PF05746">
    <property type="entry name" value="DALR_1"/>
    <property type="match status" value="1"/>
</dbReference>
<dbReference type="InterPro" id="IPR006194">
    <property type="entry name" value="Gly-tRNA-synth_heterodimer"/>
</dbReference>
<evidence type="ECO:0000256" key="9">
    <source>
        <dbReference type="ARBA" id="ARBA00023146"/>
    </source>
</evidence>
<dbReference type="HAMAP" id="MF_00255">
    <property type="entry name" value="Gly_tRNA_synth_beta"/>
    <property type="match status" value="1"/>
</dbReference>
<feature type="domain" description="DALR anticodon binding" evidence="12">
    <location>
        <begin position="581"/>
        <end position="680"/>
    </location>
</feature>
<comment type="subcellular location">
    <subcellularLocation>
        <location evidence="1 11">Cytoplasm</location>
    </subcellularLocation>
</comment>
<proteinExistence type="inferred from homology"/>
<keyword evidence="6 11" id="KW-0547">Nucleotide-binding</keyword>
<dbReference type="NCBIfam" id="TIGR00211">
    <property type="entry name" value="glyS"/>
    <property type="match status" value="1"/>
</dbReference>
<name>A0A1I4VXA8_9NEIS</name>
<keyword evidence="4 11" id="KW-0963">Cytoplasm</keyword>
<evidence type="ECO:0000313" key="13">
    <source>
        <dbReference type="EMBL" id="SFN05589.1"/>
    </source>
</evidence>
<evidence type="ECO:0000256" key="8">
    <source>
        <dbReference type="ARBA" id="ARBA00022917"/>
    </source>
</evidence>
<keyword evidence="14" id="KW-1185">Reference proteome</keyword>
<dbReference type="GO" id="GO:0004820">
    <property type="term" value="F:glycine-tRNA ligase activity"/>
    <property type="evidence" value="ECO:0007669"/>
    <property type="project" value="UniProtKB-UniRule"/>
</dbReference>
<comment type="catalytic activity">
    <reaction evidence="10 11">
        <text>tRNA(Gly) + glycine + ATP = glycyl-tRNA(Gly) + AMP + diphosphate</text>
        <dbReference type="Rhea" id="RHEA:16013"/>
        <dbReference type="Rhea" id="RHEA-COMP:9664"/>
        <dbReference type="Rhea" id="RHEA-COMP:9683"/>
        <dbReference type="ChEBI" id="CHEBI:30616"/>
        <dbReference type="ChEBI" id="CHEBI:33019"/>
        <dbReference type="ChEBI" id="CHEBI:57305"/>
        <dbReference type="ChEBI" id="CHEBI:78442"/>
        <dbReference type="ChEBI" id="CHEBI:78522"/>
        <dbReference type="ChEBI" id="CHEBI:456215"/>
        <dbReference type="EC" id="6.1.1.14"/>
    </reaction>
</comment>
<comment type="subunit">
    <text evidence="3 11">Tetramer of two alpha and two beta subunits.</text>
</comment>
<reference evidence="14" key="1">
    <citation type="submission" date="2016-10" db="EMBL/GenBank/DDBJ databases">
        <authorList>
            <person name="Varghese N."/>
            <person name="Submissions S."/>
        </authorList>
    </citation>
    <scope>NUCLEOTIDE SEQUENCE [LARGE SCALE GENOMIC DNA]</scope>
    <source>
        <strain evidence="14">DSM 6150</strain>
    </source>
</reference>
<dbReference type="PROSITE" id="PS50861">
    <property type="entry name" value="AA_TRNA_LIGASE_II_GLYAB"/>
    <property type="match status" value="1"/>
</dbReference>
<gene>
    <name evidence="11" type="primary">glyS</name>
    <name evidence="13" type="ORF">SAMN05660284_00418</name>
</gene>
<dbReference type="STRING" id="83765.SAMN05660284_00418"/>
<evidence type="ECO:0000256" key="5">
    <source>
        <dbReference type="ARBA" id="ARBA00022598"/>
    </source>
</evidence>
<keyword evidence="9 11" id="KW-0030">Aminoacyl-tRNA synthetase</keyword>
<comment type="similarity">
    <text evidence="2 11">Belongs to the class-II aminoacyl-tRNA synthetase family.</text>
</comment>
<protein>
    <recommendedName>
        <fullName evidence="11">Glycine--tRNA ligase beta subunit</fullName>
        <ecNumber evidence="11">6.1.1.14</ecNumber>
    </recommendedName>
    <alternativeName>
        <fullName evidence="11">Glycyl-tRNA synthetase beta subunit</fullName>
        <shortName evidence="11">GlyRS</shortName>
    </alternativeName>
</protein>
<dbReference type="Pfam" id="PF02092">
    <property type="entry name" value="tRNA_synt_2f"/>
    <property type="match status" value="1"/>
</dbReference>
<dbReference type="SUPFAM" id="SSF109604">
    <property type="entry name" value="HD-domain/PDEase-like"/>
    <property type="match status" value="1"/>
</dbReference>
<keyword evidence="5 11" id="KW-0436">Ligase</keyword>
<dbReference type="GO" id="GO:0005829">
    <property type="term" value="C:cytosol"/>
    <property type="evidence" value="ECO:0007669"/>
    <property type="project" value="TreeGrafter"/>
</dbReference>
<dbReference type="PANTHER" id="PTHR30075:SF2">
    <property type="entry name" value="GLYCINE--TRNA LIGASE, CHLOROPLASTIC_MITOCHONDRIAL 2"/>
    <property type="match status" value="1"/>
</dbReference>
<dbReference type="GO" id="GO:0006420">
    <property type="term" value="P:arginyl-tRNA aminoacylation"/>
    <property type="evidence" value="ECO:0007669"/>
    <property type="project" value="InterPro"/>
</dbReference>
<dbReference type="GO" id="GO:0004814">
    <property type="term" value="F:arginine-tRNA ligase activity"/>
    <property type="evidence" value="ECO:0007669"/>
    <property type="project" value="InterPro"/>
</dbReference>
<organism evidence="13 14">
    <name type="scientific">Formivibrio citricus</name>
    <dbReference type="NCBI Taxonomy" id="83765"/>
    <lineage>
        <taxon>Bacteria</taxon>
        <taxon>Pseudomonadati</taxon>
        <taxon>Pseudomonadota</taxon>
        <taxon>Betaproteobacteria</taxon>
        <taxon>Neisseriales</taxon>
        <taxon>Chitinibacteraceae</taxon>
        <taxon>Formivibrio</taxon>
    </lineage>
</organism>
<dbReference type="PRINTS" id="PR01045">
    <property type="entry name" value="TRNASYNTHGB"/>
</dbReference>
<dbReference type="PANTHER" id="PTHR30075">
    <property type="entry name" value="GLYCYL-TRNA SYNTHETASE"/>
    <property type="match status" value="1"/>
</dbReference>
<dbReference type="InterPro" id="IPR015944">
    <property type="entry name" value="Gly-tRNA-synth_bsu"/>
</dbReference>
<dbReference type="InterPro" id="IPR008909">
    <property type="entry name" value="DALR_anticod-bd"/>
</dbReference>
<dbReference type="EC" id="6.1.1.14" evidence="11"/>
<keyword evidence="7 11" id="KW-0067">ATP-binding</keyword>
<evidence type="ECO:0000256" key="7">
    <source>
        <dbReference type="ARBA" id="ARBA00022840"/>
    </source>
</evidence>